<comment type="similarity">
    <text evidence="3">Belongs to the SWEET sugar transporter family.</text>
</comment>
<evidence type="ECO:0000256" key="8">
    <source>
        <dbReference type="ARBA" id="ARBA00022692"/>
    </source>
</evidence>
<dbReference type="Gene3D" id="1.20.1280.290">
    <property type="match status" value="2"/>
</dbReference>
<feature type="transmembrane region" description="Helical" evidence="13">
    <location>
        <begin position="37"/>
        <end position="57"/>
    </location>
</feature>
<evidence type="ECO:0000256" key="7">
    <source>
        <dbReference type="ARBA" id="ARBA00022597"/>
    </source>
</evidence>
<gene>
    <name evidence="14" type="ORF">BCR44DRAFT_1084816</name>
</gene>
<dbReference type="EMBL" id="MCFL01000018">
    <property type="protein sequence ID" value="ORZ36210.1"/>
    <property type="molecule type" value="Genomic_DNA"/>
</dbReference>
<keyword evidence="10 13" id="KW-1133">Transmembrane helix</keyword>
<evidence type="ECO:0000256" key="6">
    <source>
        <dbReference type="ARBA" id="ARBA00022475"/>
    </source>
</evidence>
<dbReference type="PANTHER" id="PTHR10791:SF30">
    <property type="entry name" value="SUGAR TRANSPORTER SWEET1"/>
    <property type="match status" value="1"/>
</dbReference>
<keyword evidence="6" id="KW-1003">Cell membrane</keyword>
<dbReference type="Proteomes" id="UP000193411">
    <property type="component" value="Unassembled WGS sequence"/>
</dbReference>
<organism evidence="14 15">
    <name type="scientific">Catenaria anguillulae PL171</name>
    <dbReference type="NCBI Taxonomy" id="765915"/>
    <lineage>
        <taxon>Eukaryota</taxon>
        <taxon>Fungi</taxon>
        <taxon>Fungi incertae sedis</taxon>
        <taxon>Blastocladiomycota</taxon>
        <taxon>Blastocladiomycetes</taxon>
        <taxon>Blastocladiales</taxon>
        <taxon>Catenariaceae</taxon>
        <taxon>Catenaria</taxon>
    </lineage>
</organism>
<protein>
    <recommendedName>
        <fullName evidence="4">Sugar transporter SWEET1</fullName>
    </recommendedName>
</protein>
<comment type="caution">
    <text evidence="14">The sequence shown here is derived from an EMBL/GenBank/DDBJ whole genome shotgun (WGS) entry which is preliminary data.</text>
</comment>
<evidence type="ECO:0000256" key="13">
    <source>
        <dbReference type="SAM" id="Phobius"/>
    </source>
</evidence>
<name>A0A1Y2HNR1_9FUNG</name>
<dbReference type="AlphaFoldDB" id="A0A1Y2HNR1"/>
<evidence type="ECO:0000313" key="14">
    <source>
        <dbReference type="EMBL" id="ORZ36210.1"/>
    </source>
</evidence>
<dbReference type="InterPro" id="IPR047664">
    <property type="entry name" value="SWEET"/>
</dbReference>
<accession>A0A1Y2HNR1</accession>
<feature type="transmembrane region" description="Helical" evidence="13">
    <location>
        <begin position="96"/>
        <end position="115"/>
    </location>
</feature>
<evidence type="ECO:0000256" key="5">
    <source>
        <dbReference type="ARBA" id="ARBA00022448"/>
    </source>
</evidence>
<keyword evidence="9" id="KW-0677">Repeat</keyword>
<proteinExistence type="inferred from homology"/>
<evidence type="ECO:0000313" key="15">
    <source>
        <dbReference type="Proteomes" id="UP000193411"/>
    </source>
</evidence>
<sequence>MDATALSWIATIVTVAYFLAPVFAIRRIHSTGTVGNTGFFPFVSMFVNCALWCKYGLLVPDRAIALVNGTGLVLSIIYMGVYYINHQDRDALDKHLLLASLVVYPTLIYSQFVTLDTATRHVGLIACVCSIVMFGSPLSALRRVLAARNASAMSLPVVSMSFVTTALWTWYGALIDDTNVIVPNGIGLVLAVVNLVVIGWFGRGEGGEYRRVM</sequence>
<keyword evidence="12 13" id="KW-0472">Membrane</keyword>
<feature type="transmembrane region" description="Helical" evidence="13">
    <location>
        <begin position="180"/>
        <end position="201"/>
    </location>
</feature>
<feature type="transmembrane region" description="Helical" evidence="13">
    <location>
        <begin position="153"/>
        <end position="174"/>
    </location>
</feature>
<comment type="subcellular location">
    <subcellularLocation>
        <location evidence="1">Cell membrane</location>
        <topology evidence="1">Multi-pass membrane protein</topology>
    </subcellularLocation>
    <subcellularLocation>
        <location evidence="2">Golgi apparatus membrane</location>
        <topology evidence="2">Multi-pass membrane protein</topology>
    </subcellularLocation>
</comment>
<evidence type="ECO:0000256" key="1">
    <source>
        <dbReference type="ARBA" id="ARBA00004651"/>
    </source>
</evidence>
<evidence type="ECO:0000256" key="4">
    <source>
        <dbReference type="ARBA" id="ARBA00021741"/>
    </source>
</evidence>
<evidence type="ECO:0000256" key="10">
    <source>
        <dbReference type="ARBA" id="ARBA00022989"/>
    </source>
</evidence>
<feature type="transmembrane region" description="Helical" evidence="13">
    <location>
        <begin position="121"/>
        <end position="141"/>
    </location>
</feature>
<keyword evidence="15" id="KW-1185">Reference proteome</keyword>
<keyword evidence="7" id="KW-0762">Sugar transport</keyword>
<dbReference type="FunFam" id="1.20.1280.290:FF:000004">
    <property type="entry name" value="Sugar transporter SWEET"/>
    <property type="match status" value="1"/>
</dbReference>
<evidence type="ECO:0000256" key="11">
    <source>
        <dbReference type="ARBA" id="ARBA00023034"/>
    </source>
</evidence>
<evidence type="ECO:0000256" key="12">
    <source>
        <dbReference type="ARBA" id="ARBA00023136"/>
    </source>
</evidence>
<dbReference type="InterPro" id="IPR004316">
    <property type="entry name" value="SWEET_rpt"/>
</dbReference>
<keyword evidence="11" id="KW-0333">Golgi apparatus</keyword>
<feature type="transmembrane region" description="Helical" evidence="13">
    <location>
        <begin position="6"/>
        <end position="25"/>
    </location>
</feature>
<dbReference type="Pfam" id="PF03083">
    <property type="entry name" value="MtN3_slv"/>
    <property type="match status" value="2"/>
</dbReference>
<dbReference type="FunFam" id="1.20.1280.290:FF:000007">
    <property type="entry name" value="Bidirectional sugar transporter SWEET7"/>
    <property type="match status" value="1"/>
</dbReference>
<dbReference type="PANTHER" id="PTHR10791">
    <property type="entry name" value="RAG1-ACTIVATING PROTEIN 1"/>
    <property type="match status" value="1"/>
</dbReference>
<evidence type="ECO:0000256" key="9">
    <source>
        <dbReference type="ARBA" id="ARBA00022737"/>
    </source>
</evidence>
<dbReference type="GO" id="GO:0005886">
    <property type="term" value="C:plasma membrane"/>
    <property type="evidence" value="ECO:0007669"/>
    <property type="project" value="UniProtKB-SubCell"/>
</dbReference>
<dbReference type="OrthoDB" id="409725at2759"/>
<reference evidence="14 15" key="1">
    <citation type="submission" date="2016-07" db="EMBL/GenBank/DDBJ databases">
        <title>Pervasive Adenine N6-methylation of Active Genes in Fungi.</title>
        <authorList>
            <consortium name="DOE Joint Genome Institute"/>
            <person name="Mondo S.J."/>
            <person name="Dannebaum R.O."/>
            <person name="Kuo R.C."/>
            <person name="Labutti K."/>
            <person name="Haridas S."/>
            <person name="Kuo A."/>
            <person name="Salamov A."/>
            <person name="Ahrendt S.R."/>
            <person name="Lipzen A."/>
            <person name="Sullivan W."/>
            <person name="Andreopoulos W.B."/>
            <person name="Clum A."/>
            <person name="Lindquist E."/>
            <person name="Daum C."/>
            <person name="Ramamoorthy G.K."/>
            <person name="Gryganskyi A."/>
            <person name="Culley D."/>
            <person name="Magnuson J.K."/>
            <person name="James T.Y."/>
            <person name="O'Malley M.A."/>
            <person name="Stajich J.E."/>
            <person name="Spatafora J.W."/>
            <person name="Visel A."/>
            <person name="Grigoriev I.V."/>
        </authorList>
    </citation>
    <scope>NUCLEOTIDE SEQUENCE [LARGE SCALE GENOMIC DNA]</scope>
    <source>
        <strain evidence="14 15">PL171</strain>
    </source>
</reference>
<evidence type="ECO:0000256" key="2">
    <source>
        <dbReference type="ARBA" id="ARBA00004653"/>
    </source>
</evidence>
<keyword evidence="5" id="KW-0813">Transport</keyword>
<feature type="transmembrane region" description="Helical" evidence="13">
    <location>
        <begin position="63"/>
        <end position="84"/>
    </location>
</feature>
<dbReference type="GO" id="GO:0000139">
    <property type="term" value="C:Golgi membrane"/>
    <property type="evidence" value="ECO:0007669"/>
    <property type="project" value="UniProtKB-SubCell"/>
</dbReference>
<keyword evidence="8 13" id="KW-0812">Transmembrane</keyword>
<evidence type="ECO:0000256" key="3">
    <source>
        <dbReference type="ARBA" id="ARBA00007809"/>
    </source>
</evidence>
<dbReference type="GO" id="GO:0051119">
    <property type="term" value="F:sugar transmembrane transporter activity"/>
    <property type="evidence" value="ECO:0007669"/>
    <property type="project" value="InterPro"/>
</dbReference>